<evidence type="ECO:0000256" key="1">
    <source>
        <dbReference type="SAM" id="SignalP"/>
    </source>
</evidence>
<evidence type="ECO:0008006" key="4">
    <source>
        <dbReference type="Google" id="ProtNLM"/>
    </source>
</evidence>
<proteinExistence type="predicted"/>
<name>A0A316HAX9_9SPHI</name>
<gene>
    <name evidence="2" type="ORF">LX99_02523</name>
</gene>
<keyword evidence="3" id="KW-1185">Reference proteome</keyword>
<keyword evidence="1" id="KW-0732">Signal</keyword>
<feature type="signal peptide" evidence="1">
    <location>
        <begin position="1"/>
        <end position="21"/>
    </location>
</feature>
<organism evidence="2 3">
    <name type="scientific">Mucilaginibacter oryzae</name>
    <dbReference type="NCBI Taxonomy" id="468058"/>
    <lineage>
        <taxon>Bacteria</taxon>
        <taxon>Pseudomonadati</taxon>
        <taxon>Bacteroidota</taxon>
        <taxon>Sphingobacteriia</taxon>
        <taxon>Sphingobacteriales</taxon>
        <taxon>Sphingobacteriaceae</taxon>
        <taxon>Mucilaginibacter</taxon>
    </lineage>
</organism>
<accession>A0A316HAX9</accession>
<dbReference type="Proteomes" id="UP000245678">
    <property type="component" value="Unassembled WGS sequence"/>
</dbReference>
<dbReference type="EMBL" id="QGHA01000004">
    <property type="protein sequence ID" value="PWK77646.1"/>
    <property type="molecule type" value="Genomic_DNA"/>
</dbReference>
<dbReference type="RefSeq" id="WP_109608187.1">
    <property type="nucleotide sequence ID" value="NZ_QGHA01000004.1"/>
</dbReference>
<evidence type="ECO:0000313" key="3">
    <source>
        <dbReference type="Proteomes" id="UP000245678"/>
    </source>
</evidence>
<comment type="caution">
    <text evidence="2">The sequence shown here is derived from an EMBL/GenBank/DDBJ whole genome shotgun (WGS) entry which is preliminary data.</text>
</comment>
<dbReference type="AlphaFoldDB" id="A0A316HAX9"/>
<evidence type="ECO:0000313" key="2">
    <source>
        <dbReference type="EMBL" id="PWK77646.1"/>
    </source>
</evidence>
<reference evidence="2 3" key="1">
    <citation type="submission" date="2018-05" db="EMBL/GenBank/DDBJ databases">
        <title>Genomic Encyclopedia of Archaeal and Bacterial Type Strains, Phase II (KMG-II): from individual species to whole genera.</title>
        <authorList>
            <person name="Goeker M."/>
        </authorList>
    </citation>
    <scope>NUCLEOTIDE SEQUENCE [LARGE SCALE GENOMIC DNA]</scope>
    <source>
        <strain evidence="2 3">DSM 19975</strain>
    </source>
</reference>
<sequence>MTISCVSRYGNLLIGILPVLAALTSCQKNKQAFQSNCNAGTNYKKVSFAELVNHAEKYQHQYVEVSGKYREGFEQSALFNGELFADHSNASALWVDFSQDCPLYIPGTQTGLFTYNSGEFVQINNRPVIIRGIVDVKDKGHLNQYRATIDRVSYIEL</sequence>
<feature type="chain" id="PRO_5016400757" description="Lipoprotein" evidence="1">
    <location>
        <begin position="22"/>
        <end position="157"/>
    </location>
</feature>
<protein>
    <recommendedName>
        <fullName evidence="4">Lipoprotein</fullName>
    </recommendedName>
</protein>